<protein>
    <submittedName>
        <fullName evidence="2">Uncharacterized protein</fullName>
    </submittedName>
</protein>
<organism evidence="2 3">
    <name type="scientific">Trichinella pseudospiralis</name>
    <name type="common">Parasitic roundworm</name>
    <dbReference type="NCBI Taxonomy" id="6337"/>
    <lineage>
        <taxon>Eukaryota</taxon>
        <taxon>Metazoa</taxon>
        <taxon>Ecdysozoa</taxon>
        <taxon>Nematoda</taxon>
        <taxon>Enoplea</taxon>
        <taxon>Dorylaimia</taxon>
        <taxon>Trichinellida</taxon>
        <taxon>Trichinellidae</taxon>
        <taxon>Trichinella</taxon>
    </lineage>
</organism>
<sequence length="83" mass="9478">MAPVVSMHDCSNSAELTTPYSTNPLHRCNQKAATRLRRCTHKIWEKTAPNMTKHFYCFKKAMAPCMTKMGVAATKRKYKKSVL</sequence>
<evidence type="ECO:0000313" key="3">
    <source>
        <dbReference type="Proteomes" id="UP000054826"/>
    </source>
</evidence>
<feature type="region of interest" description="Disordered" evidence="1">
    <location>
        <begin position="1"/>
        <end position="20"/>
    </location>
</feature>
<accession>A0A0V1HFH3</accession>
<name>A0A0V1HFH3_TRIPS</name>
<proteinExistence type="predicted"/>
<feature type="compositionally biased region" description="Polar residues" evidence="1">
    <location>
        <begin position="9"/>
        <end position="20"/>
    </location>
</feature>
<dbReference type="Proteomes" id="UP000054826">
    <property type="component" value="Unassembled WGS sequence"/>
</dbReference>
<evidence type="ECO:0000313" key="2">
    <source>
        <dbReference type="EMBL" id="KRZ08914.1"/>
    </source>
</evidence>
<reference evidence="2 3" key="1">
    <citation type="submission" date="2015-01" db="EMBL/GenBank/DDBJ databases">
        <title>Evolution of Trichinella species and genotypes.</title>
        <authorList>
            <person name="Korhonen P.K."/>
            <person name="Edoardo P."/>
            <person name="Giuseppe L.R."/>
            <person name="Gasser R.B."/>
        </authorList>
    </citation>
    <scope>NUCLEOTIDE SEQUENCE [LARGE SCALE GENOMIC DNA]</scope>
    <source>
        <strain evidence="2">ISS176</strain>
    </source>
</reference>
<dbReference type="AlphaFoldDB" id="A0A0V1HFH3"/>
<comment type="caution">
    <text evidence="2">The sequence shown here is derived from an EMBL/GenBank/DDBJ whole genome shotgun (WGS) entry which is preliminary data.</text>
</comment>
<evidence type="ECO:0000256" key="1">
    <source>
        <dbReference type="SAM" id="MobiDB-lite"/>
    </source>
</evidence>
<dbReference type="EMBL" id="JYDV01000623">
    <property type="protein sequence ID" value="KRZ08914.1"/>
    <property type="molecule type" value="Genomic_DNA"/>
</dbReference>
<gene>
    <name evidence="2" type="ORF">T4C_3702</name>
</gene>